<evidence type="ECO:0000313" key="3">
    <source>
        <dbReference type="WBParaSite" id="L893_g23079.t1"/>
    </source>
</evidence>
<name>A0A1I7Z6I1_9BILA</name>
<protein>
    <submittedName>
        <fullName evidence="3">Transposase</fullName>
    </submittedName>
</protein>
<evidence type="ECO:0000256" key="1">
    <source>
        <dbReference type="SAM" id="MobiDB-lite"/>
    </source>
</evidence>
<feature type="compositionally biased region" description="Polar residues" evidence="1">
    <location>
        <begin position="94"/>
        <end position="103"/>
    </location>
</feature>
<proteinExistence type="predicted"/>
<evidence type="ECO:0000313" key="2">
    <source>
        <dbReference type="Proteomes" id="UP000095287"/>
    </source>
</evidence>
<organism evidence="2 3">
    <name type="scientific">Steinernema glaseri</name>
    <dbReference type="NCBI Taxonomy" id="37863"/>
    <lineage>
        <taxon>Eukaryota</taxon>
        <taxon>Metazoa</taxon>
        <taxon>Ecdysozoa</taxon>
        <taxon>Nematoda</taxon>
        <taxon>Chromadorea</taxon>
        <taxon>Rhabditida</taxon>
        <taxon>Tylenchina</taxon>
        <taxon>Panagrolaimomorpha</taxon>
        <taxon>Strongyloidoidea</taxon>
        <taxon>Steinernematidae</taxon>
        <taxon>Steinernema</taxon>
    </lineage>
</organism>
<keyword evidence="2" id="KW-1185">Reference proteome</keyword>
<sequence length="103" mass="11871">MTVLPGTLSAARCVRVSQTEFDASHRGAECTCTLMQAWTWFYELWKAVPSELTNPWRTIRRGEHRKQDKARVEHTWGHVERLTVPGSRLRSQEGESASRTNMN</sequence>
<dbReference type="Proteomes" id="UP000095287">
    <property type="component" value="Unplaced"/>
</dbReference>
<accession>A0A1I7Z6I1</accession>
<dbReference type="WBParaSite" id="L893_g23079.t1">
    <property type="protein sequence ID" value="L893_g23079.t1"/>
    <property type="gene ID" value="L893_g23079"/>
</dbReference>
<dbReference type="AlphaFoldDB" id="A0A1I7Z6I1"/>
<feature type="region of interest" description="Disordered" evidence="1">
    <location>
        <begin position="83"/>
        <end position="103"/>
    </location>
</feature>
<reference evidence="3" key="1">
    <citation type="submission" date="2016-11" db="UniProtKB">
        <authorList>
            <consortium name="WormBaseParasite"/>
        </authorList>
    </citation>
    <scope>IDENTIFICATION</scope>
</reference>